<dbReference type="EC" id="2.3.2.27" evidence="5 15"/>
<dbReference type="Pfam" id="PF23009">
    <property type="entry name" value="UBC_like"/>
    <property type="match status" value="1"/>
</dbReference>
<keyword evidence="7" id="KW-0963">Cytoplasm</keyword>
<dbReference type="FunFam" id="3.30.40.10:FF:000038">
    <property type="entry name" value="E3 ubiquitin-protein ligase listerin"/>
    <property type="match status" value="1"/>
</dbReference>
<dbReference type="EMBL" id="JABELV010000123">
    <property type="protein sequence ID" value="KAG7530261.1"/>
    <property type="molecule type" value="Genomic_DNA"/>
</dbReference>
<dbReference type="InterPro" id="IPR039795">
    <property type="entry name" value="LTN1/Rkr1"/>
</dbReference>
<evidence type="ECO:0000313" key="20">
    <source>
        <dbReference type="Proteomes" id="UP000812966"/>
    </source>
</evidence>
<feature type="domain" description="E3 ubiquitin-protein ligase listerin HEAT repeat region" evidence="17">
    <location>
        <begin position="1491"/>
        <end position="1698"/>
    </location>
</feature>
<comment type="subunit">
    <text evidence="15">Component of the ribosome quality control complex (RQC).</text>
</comment>
<dbReference type="GO" id="GO:1990116">
    <property type="term" value="P:ribosome-associated ubiquitin-dependent protein catabolic process"/>
    <property type="evidence" value="ECO:0007669"/>
    <property type="project" value="UniProtKB-UniRule"/>
</dbReference>
<keyword evidence="11 15" id="KW-0863">Zinc-finger</keyword>
<organism evidence="19 20">
    <name type="scientific">Filobasidium floriforme</name>
    <dbReference type="NCBI Taxonomy" id="5210"/>
    <lineage>
        <taxon>Eukaryota</taxon>
        <taxon>Fungi</taxon>
        <taxon>Dikarya</taxon>
        <taxon>Basidiomycota</taxon>
        <taxon>Agaricomycotina</taxon>
        <taxon>Tremellomycetes</taxon>
        <taxon>Filobasidiales</taxon>
        <taxon>Filobasidiaceae</taxon>
        <taxon>Filobasidium</taxon>
    </lineage>
</organism>
<evidence type="ECO:0000256" key="12">
    <source>
        <dbReference type="ARBA" id="ARBA00022786"/>
    </source>
</evidence>
<evidence type="ECO:0000256" key="13">
    <source>
        <dbReference type="ARBA" id="ARBA00022833"/>
    </source>
</evidence>
<comment type="function">
    <text evidence="15">E3 ubiquitin-protein ligase. Component of the ribosome quality control complex (RQC), a ribosome-associated complex that mediates ubiquitination and extraction of incompletely synthesized nascent chains for proteasomal degradation.</text>
</comment>
<comment type="catalytic activity">
    <reaction evidence="1 15">
        <text>S-ubiquitinyl-[E2 ubiquitin-conjugating enzyme]-L-cysteine + [acceptor protein]-L-lysine = [E2 ubiquitin-conjugating enzyme]-L-cysteine + N(6)-ubiquitinyl-[acceptor protein]-L-lysine.</text>
        <dbReference type="EC" id="2.3.2.27"/>
    </reaction>
</comment>
<dbReference type="Gene3D" id="3.30.40.10">
    <property type="entry name" value="Zinc/RING finger domain, C3HC4 (zinc finger)"/>
    <property type="match status" value="1"/>
</dbReference>
<evidence type="ECO:0000256" key="16">
    <source>
        <dbReference type="SAM" id="MobiDB-lite"/>
    </source>
</evidence>
<evidence type="ECO:0000256" key="5">
    <source>
        <dbReference type="ARBA" id="ARBA00012483"/>
    </source>
</evidence>
<dbReference type="GO" id="GO:0043023">
    <property type="term" value="F:ribosomal large subunit binding"/>
    <property type="evidence" value="ECO:0007669"/>
    <property type="project" value="TreeGrafter"/>
</dbReference>
<evidence type="ECO:0000256" key="11">
    <source>
        <dbReference type="ARBA" id="ARBA00022771"/>
    </source>
</evidence>
<dbReference type="PANTHER" id="PTHR12389:SF0">
    <property type="entry name" value="E3 UBIQUITIN-PROTEIN LIGASE LISTERIN"/>
    <property type="match status" value="1"/>
</dbReference>
<feature type="region of interest" description="Disordered" evidence="16">
    <location>
        <begin position="286"/>
        <end position="312"/>
    </location>
</feature>
<dbReference type="InterPro" id="IPR039804">
    <property type="entry name" value="RING-CH-C4HC3_LTN1"/>
</dbReference>
<evidence type="ECO:0000256" key="15">
    <source>
        <dbReference type="RuleBase" id="RU367090"/>
    </source>
</evidence>
<dbReference type="GO" id="GO:0005829">
    <property type="term" value="C:cytosol"/>
    <property type="evidence" value="ECO:0007669"/>
    <property type="project" value="UniProtKB-SubCell"/>
</dbReference>
<keyword evidence="20" id="KW-1185">Reference proteome</keyword>
<evidence type="ECO:0000256" key="10">
    <source>
        <dbReference type="ARBA" id="ARBA00022737"/>
    </source>
</evidence>
<accession>A0A8K0JHV6</accession>
<comment type="caution">
    <text evidence="19">The sequence shown here is derived from an EMBL/GenBank/DDBJ whole genome shotgun (WGS) entry which is preliminary data.</text>
</comment>
<feature type="region of interest" description="Disordered" evidence="16">
    <location>
        <begin position="474"/>
        <end position="524"/>
    </location>
</feature>
<feature type="domain" description="E3 ubiquitin-protein ligase listerin ubiquitin conjugating" evidence="18">
    <location>
        <begin position="1712"/>
        <end position="1794"/>
    </location>
</feature>
<dbReference type="GO" id="GO:0008270">
    <property type="term" value="F:zinc ion binding"/>
    <property type="evidence" value="ECO:0007669"/>
    <property type="project" value="UniProtKB-KW"/>
</dbReference>
<keyword evidence="12 15" id="KW-0833">Ubl conjugation pathway</keyword>
<keyword evidence="9 15" id="KW-0479">Metal-binding</keyword>
<feature type="compositionally biased region" description="Pro residues" evidence="16">
    <location>
        <begin position="66"/>
        <end position="77"/>
    </location>
</feature>
<protein>
    <recommendedName>
        <fullName evidence="6 15">E3 ubiquitin-protein ligase listerin</fullName>
        <ecNumber evidence="5 15">2.3.2.27</ecNumber>
    </recommendedName>
    <alternativeName>
        <fullName evidence="15">RING-type E3 ubiquitin transferase listerin</fullName>
    </alternativeName>
</protein>
<feature type="compositionally biased region" description="Polar residues" evidence="16">
    <location>
        <begin position="30"/>
        <end position="42"/>
    </location>
</feature>
<keyword evidence="8 15" id="KW-0808">Transferase</keyword>
<proteinExistence type="inferred from homology"/>
<comment type="function">
    <text evidence="14">E3 ubiquitin-protein ligase component of the ribosome quality control complex (RQC), a ribosome-associated complex that mediates ubiquitination and extraction of incompletely synthesized nascent chains for proteasomal degradation. Mediates ubiquitination of proteins derived from mRNAs lacking stop codons (non-stop proteins) and other translation arrest products induced by poly-lysine sequences and tandem rare codons. Ubiquitination leads to CDC48 recruitment for extraction and degradation of the incomplete translation product. May indirectly play a role in chromatin function and transcription.</text>
</comment>
<dbReference type="InterPro" id="IPR054478">
    <property type="entry name" value="LTN1_UBC"/>
</dbReference>
<evidence type="ECO:0000256" key="6">
    <source>
        <dbReference type="ARBA" id="ARBA00017157"/>
    </source>
</evidence>
<dbReference type="InterPro" id="IPR013083">
    <property type="entry name" value="Znf_RING/FYVE/PHD"/>
</dbReference>
<evidence type="ECO:0000259" key="17">
    <source>
        <dbReference type="Pfam" id="PF22999"/>
    </source>
</evidence>
<dbReference type="Pfam" id="PF22999">
    <property type="entry name" value="LTN1_E3_ligase_6th"/>
    <property type="match status" value="1"/>
</dbReference>
<dbReference type="GO" id="GO:1990112">
    <property type="term" value="C:RQC complex"/>
    <property type="evidence" value="ECO:0007669"/>
    <property type="project" value="UniProtKB-UniRule"/>
</dbReference>
<dbReference type="GO" id="GO:0016567">
    <property type="term" value="P:protein ubiquitination"/>
    <property type="evidence" value="ECO:0007669"/>
    <property type="project" value="UniProtKB-UniPathway"/>
</dbReference>
<feature type="compositionally biased region" description="Basic and acidic residues" evidence="16">
    <location>
        <begin position="49"/>
        <end position="61"/>
    </location>
</feature>
<evidence type="ECO:0000256" key="9">
    <source>
        <dbReference type="ARBA" id="ARBA00022723"/>
    </source>
</evidence>
<evidence type="ECO:0000256" key="14">
    <source>
        <dbReference type="ARBA" id="ARBA00055150"/>
    </source>
</evidence>
<evidence type="ECO:0000256" key="7">
    <source>
        <dbReference type="ARBA" id="ARBA00022490"/>
    </source>
</evidence>
<dbReference type="InterPro" id="IPR054477">
    <property type="entry name" value="LTN1_E3_ligase_6th"/>
</dbReference>
<dbReference type="Proteomes" id="UP000812966">
    <property type="component" value="Unassembled WGS sequence"/>
</dbReference>
<evidence type="ECO:0000256" key="8">
    <source>
        <dbReference type="ARBA" id="ARBA00022679"/>
    </source>
</evidence>
<evidence type="ECO:0000256" key="1">
    <source>
        <dbReference type="ARBA" id="ARBA00000900"/>
    </source>
</evidence>
<dbReference type="UniPathway" id="UPA00143"/>
<dbReference type="PANTHER" id="PTHR12389">
    <property type="entry name" value="ZINC FINGER PROTEIN 294"/>
    <property type="match status" value="1"/>
</dbReference>
<dbReference type="GO" id="GO:0072344">
    <property type="term" value="P:rescue of stalled ribosome"/>
    <property type="evidence" value="ECO:0007669"/>
    <property type="project" value="UniProtKB-UniRule"/>
</dbReference>
<feature type="compositionally biased region" description="Acidic residues" evidence="16">
    <location>
        <begin position="485"/>
        <end position="513"/>
    </location>
</feature>
<reference evidence="19" key="1">
    <citation type="submission" date="2020-04" db="EMBL/GenBank/DDBJ databases">
        <title>Analysis of mating type loci in Filobasidium floriforme.</title>
        <authorList>
            <person name="Nowrousian M."/>
        </authorList>
    </citation>
    <scope>NUCLEOTIDE SEQUENCE</scope>
    <source>
        <strain evidence="19">CBS 6242</strain>
    </source>
</reference>
<comment type="subcellular location">
    <subcellularLocation>
        <location evidence="2">Cytoplasm</location>
        <location evidence="2">Cytosol</location>
    </subcellularLocation>
</comment>
<name>A0A8K0JHV6_9TREE</name>
<sequence>MPKTNKSSASSGTRKKQAAKKADKTGDPTAATSNNKSGVKQQRGQKKLSKAEKKALKDAPKQKIFVPPPKPPAPAIPDPLDSQGLARTLPAELVVVLRRLGKKDGVTRRKGLEELKESWVDLVVDKVKSGKQAEGDADIEGDGVEDALLEAMPVWLHNLPSLLLSPGHGSLTLSIHTSFISVPSIASSLRNTLALGLFAGEHQGRDVISTWLTACVEESGRRQAGLGAGSSDSALGRFERFVSWEAEKESSESEPEGTEGKLPMIEQLGLLVEYMEMAILNPHDLHDEVHPAPKASGTEPSSGTATPKKGGKAAVTPMNFPSLAALGPSKVDEETAAEEELQRVERVSRYNLSGVLGLTYVLGKLPESVEWPERLGGLLSSSGLWDMLRPAVPKHQVVASPPVRRALYGLLSILISRFPAIFGEKLLPVVGPAVLTSVWREYDGSVWGGTTVSEALTMLVTKFRGVWTMEPDAKTSIPEQQAGQGEEDAESDEESDDDEDDDEEPQETETEAVEEPKEVSAKPARYRMGTEAYNQFLVYLQRGCNGCPSEGYPTVLVILSTLPAEILALSPDVYQRFFTSLWAASEATLLSSTPSGSGPSPVFQFLTATIDCIVFLSLRAWRNADEADKEGFLSITTEELSRVWVDGVLPETGKLTRMDRSMFAEQRLESTREAVALSKGLSRLAQESSALSSQSINRICEGTRIAYERPQSNVQDMSRSILIPRFTVLSEALRSNYQVDDIMSRALDTLTCQVYRCAMEAAADPACEKATREDYLKLVVRLLKSDGQLLYQEEDIRTQTVSVMEARLPEILSTLDDNLTGPLCRDYIGWLSDAQKKSDAWKNISHIVDRLPVSKKFDIARALLVTWRNTDIDLRADDTTWGHIVMEAAEHAGDKQDRSTSAEQLISAVVLHSDDIIDNDTRDGLLLLITTSISSSINHMLEAGSAGAIDTASLQNQLDAVKVLATRRAADFNQSDLYQSAIISISEMVSFADLLDPPPSDEVLRVSGAILQDLESLTSSSSFQYRAAAHLNDLLDDHSIHLDPAGMVTCLLSRKQTRGLVPQVHELCQGSQKYLSELLQRSSTASPSIVFDDLLPYETKTSASGQVNYDWRGRSVYARRIEAVVALLRSDRSKTRESVEIMHHLLLADRLLRDLIDCGGADCGMYATATSREYIDSLSSETNDLVSYAINALAGDTTPQWHASIMTSLSRSEDSSKEPSLLGDLFLRIAASVESDLLSPRILRFLLSRALSLSGDTQITERWLACGQNLEDKKPMTIRVILQAVVPRLEKSPRLDRVRNDIASRLTAIPVSKAGSNGLRLLCNLLATSPGIDSEEAFLPEQRSIFVMQHLTQWLTSDDDAADELPEEVEARICLLFAELAPIVQGRPGAHWNSIYDMITNNLESCSLSDETTYNLSFATLTLMSRILELSTTNKALAAEWTDRDDQIRLLVQFLSSVHGENHHKNAVRDRLLSKASDMIRGLGDNIPEVPDINKLYPLLRYDNIEVQQIAHRLCRISIVKHTADLVVEMETAIDAEDSSKTPVLPADLLDNITASALEDQIPFGSLLAWMLIFDHFRDASASLRSVYSEQLRDRGVVQDALMSHIPDVLRQACNGVKPSDSMYFAVDEFHLEALDALTEQTTIALSTHVFYRALENVPQLVRNWYEACKDRQLAMSFIAIVTRHLSPVLIEHEFAVIRQPGVLRTLENDSLSVRVLSASAEITAKYIIDEQPMEIAIKLPQEYPLRNVEVKEVNRVGVTEGKWRGWMLNVQQLVMSRNGLLLEALKLFKSNVSLHFEGKTECSIRDSIISMNDRSLPSRACPTCKNKYHANCLFTWFKSSNSSTCPMCRSLF</sequence>
<comment type="similarity">
    <text evidence="4 15">Belongs to the LTN1 family.</text>
</comment>
<dbReference type="CDD" id="cd16491">
    <property type="entry name" value="RING-CH-C4HC3_LTN1"/>
    <property type="match status" value="1"/>
</dbReference>
<dbReference type="SUPFAM" id="SSF57850">
    <property type="entry name" value="RING/U-box"/>
    <property type="match status" value="1"/>
</dbReference>
<feature type="region of interest" description="Disordered" evidence="16">
    <location>
        <begin position="1"/>
        <end position="83"/>
    </location>
</feature>
<keyword evidence="10" id="KW-0677">Repeat</keyword>
<evidence type="ECO:0000256" key="3">
    <source>
        <dbReference type="ARBA" id="ARBA00004906"/>
    </source>
</evidence>
<comment type="pathway">
    <text evidence="3 15">Protein modification; protein ubiquitination.</text>
</comment>
<evidence type="ECO:0000256" key="2">
    <source>
        <dbReference type="ARBA" id="ARBA00004514"/>
    </source>
</evidence>
<evidence type="ECO:0000256" key="4">
    <source>
        <dbReference type="ARBA" id="ARBA00007997"/>
    </source>
</evidence>
<keyword evidence="13 15" id="KW-0862">Zinc</keyword>
<feature type="compositionally biased region" description="Polar residues" evidence="16">
    <location>
        <begin position="1"/>
        <end position="12"/>
    </location>
</feature>
<dbReference type="GO" id="GO:0061630">
    <property type="term" value="F:ubiquitin protein ligase activity"/>
    <property type="evidence" value="ECO:0007669"/>
    <property type="project" value="UniProtKB-UniRule"/>
</dbReference>
<evidence type="ECO:0000313" key="19">
    <source>
        <dbReference type="EMBL" id="KAG7530261.1"/>
    </source>
</evidence>
<evidence type="ECO:0000259" key="18">
    <source>
        <dbReference type="Pfam" id="PF23009"/>
    </source>
</evidence>
<gene>
    <name evidence="19" type="ORF">FFLO_05146</name>
</gene>